<proteinExistence type="inferred from homology"/>
<accession>A0ABV7CJA3</accession>
<evidence type="ECO:0000313" key="14">
    <source>
        <dbReference type="Proteomes" id="UP001595453"/>
    </source>
</evidence>
<dbReference type="PANTHER" id="PTHR30069">
    <property type="entry name" value="TONB-DEPENDENT OUTER MEMBRANE RECEPTOR"/>
    <property type="match status" value="1"/>
</dbReference>
<name>A0ABV7CJA3_9GAMM</name>
<dbReference type="InterPro" id="IPR039426">
    <property type="entry name" value="TonB-dep_rcpt-like"/>
</dbReference>
<dbReference type="InterPro" id="IPR000531">
    <property type="entry name" value="Beta-barrel_TonB"/>
</dbReference>
<evidence type="ECO:0000313" key="13">
    <source>
        <dbReference type="EMBL" id="MFC3032646.1"/>
    </source>
</evidence>
<dbReference type="Gene3D" id="2.170.130.10">
    <property type="entry name" value="TonB-dependent receptor, plug domain"/>
    <property type="match status" value="1"/>
</dbReference>
<evidence type="ECO:0000256" key="7">
    <source>
        <dbReference type="ARBA" id="ARBA00023237"/>
    </source>
</evidence>
<dbReference type="Gene3D" id="2.40.170.20">
    <property type="entry name" value="TonB-dependent receptor, beta-barrel domain"/>
    <property type="match status" value="1"/>
</dbReference>
<dbReference type="Pfam" id="PF00593">
    <property type="entry name" value="TonB_dep_Rec_b-barrel"/>
    <property type="match status" value="1"/>
</dbReference>
<dbReference type="InterPro" id="IPR012910">
    <property type="entry name" value="Plug_dom"/>
</dbReference>
<keyword evidence="13" id="KW-0675">Receptor</keyword>
<comment type="subcellular location">
    <subcellularLocation>
        <location evidence="1 8">Cell outer membrane</location>
        <topology evidence="1 8">Multi-pass membrane protein</topology>
    </subcellularLocation>
</comment>
<evidence type="ECO:0000256" key="10">
    <source>
        <dbReference type="SAM" id="SignalP"/>
    </source>
</evidence>
<comment type="similarity">
    <text evidence="8 9">Belongs to the TonB-dependent receptor family.</text>
</comment>
<evidence type="ECO:0000259" key="11">
    <source>
        <dbReference type="Pfam" id="PF00593"/>
    </source>
</evidence>
<dbReference type="RefSeq" id="WP_377123353.1">
    <property type="nucleotide sequence ID" value="NZ_JBHRSD010000014.1"/>
</dbReference>
<feature type="chain" id="PRO_5045887713" evidence="10">
    <location>
        <begin position="26"/>
        <end position="710"/>
    </location>
</feature>
<keyword evidence="6 8" id="KW-0472">Membrane</keyword>
<dbReference type="PANTHER" id="PTHR30069:SF42">
    <property type="entry name" value="FERRIC AEROBACTIN RECEPTOR"/>
    <property type="match status" value="1"/>
</dbReference>
<keyword evidence="14" id="KW-1185">Reference proteome</keyword>
<evidence type="ECO:0000256" key="9">
    <source>
        <dbReference type="RuleBase" id="RU003357"/>
    </source>
</evidence>
<gene>
    <name evidence="13" type="ORF">ACFOEE_08950</name>
</gene>
<keyword evidence="3 8" id="KW-1134">Transmembrane beta strand</keyword>
<dbReference type="PROSITE" id="PS52016">
    <property type="entry name" value="TONB_DEPENDENT_REC_3"/>
    <property type="match status" value="1"/>
</dbReference>
<keyword evidence="4 8" id="KW-0812">Transmembrane</keyword>
<evidence type="ECO:0000256" key="4">
    <source>
        <dbReference type="ARBA" id="ARBA00022692"/>
    </source>
</evidence>
<sequence>MNRTLSAITLALASTLAISSFHAHADDDGIERIEIHAERMPSELNAIARNVTVIDEDTLRQQFATAANLAEVLAKVVPGMAPPTPALTNFGTTLRGRNALVLIDGVPMNTNRNISRDLHNLHPSQVDRVEIFRGGNALFGSGATGGVIYIHTKTGQPQTAQQTTVGLKSSLTEIDGDGLSYLAGHTASGQVQGWLYRAAGSIEQTNGFYDADGDRLAPEPSQGDNYDSTIYSFDGKLSKEWDNQSLTLSMLWYALDQDSDYASDPSAAKDPYITKARAIKGLSLDKQNEINNLVLNAQYHRNLTADHSVNTQLYYRDYDARFAPFDGRKFATWNHLAQTYLESSNLGLRVTFNSKLNDKIELDWGIDASDERSEMPVTTFDSDIYNASQGLVFKSLGDKAFVPEISHKSLAAFVQSRAKISDAVALEAGVRYERIDASFKPFTTLGSQTAVTGSAYDYSSFVYNLGATYNLNDDHTFYIAANEGYELPDIGLQIRYANSQFDLSQSNLEPVETTDYELGWRGVIGPVSANLAYFTSSSDLGGVKSENMGLSLTRNKVRIDGFEASAKYLVHAAWALELNYSQVDGEEKAQGKTAYTVMNGFSIPPSKLSAVVNYDAGNGWTSQLTWLNVAGDDYRIDGKNAFARRDTQSYNVVDWQNSFELGQGTLTVGIENLLNKQYFSLYSQLQRNGNNTSSIPGRGRTLAVQYQFNW</sequence>
<evidence type="ECO:0000256" key="6">
    <source>
        <dbReference type="ARBA" id="ARBA00023136"/>
    </source>
</evidence>
<dbReference type="CDD" id="cd01347">
    <property type="entry name" value="ligand_gated_channel"/>
    <property type="match status" value="1"/>
</dbReference>
<dbReference type="SUPFAM" id="SSF56935">
    <property type="entry name" value="Porins"/>
    <property type="match status" value="1"/>
</dbReference>
<feature type="domain" description="TonB-dependent receptor plug" evidence="12">
    <location>
        <begin position="46"/>
        <end position="147"/>
    </location>
</feature>
<feature type="domain" description="TonB-dependent receptor-like beta-barrel" evidence="11">
    <location>
        <begin position="241"/>
        <end position="673"/>
    </location>
</feature>
<comment type="caution">
    <text evidence="13">The sequence shown here is derived from an EMBL/GenBank/DDBJ whole genome shotgun (WGS) entry which is preliminary data.</text>
</comment>
<evidence type="ECO:0000259" key="12">
    <source>
        <dbReference type="Pfam" id="PF07715"/>
    </source>
</evidence>
<keyword evidence="7 8" id="KW-0998">Cell outer membrane</keyword>
<evidence type="ECO:0000256" key="8">
    <source>
        <dbReference type="PROSITE-ProRule" id="PRU01360"/>
    </source>
</evidence>
<dbReference type="InterPro" id="IPR037066">
    <property type="entry name" value="Plug_dom_sf"/>
</dbReference>
<protein>
    <submittedName>
        <fullName evidence="13">TonB-dependent receptor</fullName>
    </submittedName>
</protein>
<evidence type="ECO:0000256" key="1">
    <source>
        <dbReference type="ARBA" id="ARBA00004571"/>
    </source>
</evidence>
<reference evidence="14" key="1">
    <citation type="journal article" date="2019" name="Int. J. Syst. Evol. Microbiol.">
        <title>The Global Catalogue of Microorganisms (GCM) 10K type strain sequencing project: providing services to taxonomists for standard genome sequencing and annotation.</title>
        <authorList>
            <consortium name="The Broad Institute Genomics Platform"/>
            <consortium name="The Broad Institute Genome Sequencing Center for Infectious Disease"/>
            <person name="Wu L."/>
            <person name="Ma J."/>
        </authorList>
    </citation>
    <scope>NUCLEOTIDE SEQUENCE [LARGE SCALE GENOMIC DNA]</scope>
    <source>
        <strain evidence="14">KCTC 42730</strain>
    </source>
</reference>
<dbReference type="InterPro" id="IPR036942">
    <property type="entry name" value="Beta-barrel_TonB_sf"/>
</dbReference>
<dbReference type="Proteomes" id="UP001595453">
    <property type="component" value="Unassembled WGS sequence"/>
</dbReference>
<dbReference type="EMBL" id="JBHRSD010000014">
    <property type="protein sequence ID" value="MFC3032646.1"/>
    <property type="molecule type" value="Genomic_DNA"/>
</dbReference>
<keyword evidence="10" id="KW-0732">Signal</keyword>
<dbReference type="Pfam" id="PF07715">
    <property type="entry name" value="Plug"/>
    <property type="match status" value="1"/>
</dbReference>
<feature type="signal peptide" evidence="10">
    <location>
        <begin position="1"/>
        <end position="25"/>
    </location>
</feature>
<keyword evidence="5 9" id="KW-0798">TonB box</keyword>
<organism evidence="13 14">
    <name type="scientific">Pseudoalteromonas fenneropenaei</name>
    <dbReference type="NCBI Taxonomy" id="1737459"/>
    <lineage>
        <taxon>Bacteria</taxon>
        <taxon>Pseudomonadati</taxon>
        <taxon>Pseudomonadota</taxon>
        <taxon>Gammaproteobacteria</taxon>
        <taxon>Alteromonadales</taxon>
        <taxon>Pseudoalteromonadaceae</taxon>
        <taxon>Pseudoalteromonas</taxon>
    </lineage>
</organism>
<evidence type="ECO:0000256" key="3">
    <source>
        <dbReference type="ARBA" id="ARBA00022452"/>
    </source>
</evidence>
<evidence type="ECO:0000256" key="5">
    <source>
        <dbReference type="ARBA" id="ARBA00023077"/>
    </source>
</evidence>
<keyword evidence="2 8" id="KW-0813">Transport</keyword>
<evidence type="ECO:0000256" key="2">
    <source>
        <dbReference type="ARBA" id="ARBA00022448"/>
    </source>
</evidence>